<evidence type="ECO:0000313" key="1">
    <source>
        <dbReference type="EMBL" id="HIS33298.1"/>
    </source>
</evidence>
<organism evidence="1 2">
    <name type="scientific">Candidatus Limivivens intestinipullorum</name>
    <dbReference type="NCBI Taxonomy" id="2840858"/>
    <lineage>
        <taxon>Bacteria</taxon>
        <taxon>Bacillati</taxon>
        <taxon>Bacillota</taxon>
        <taxon>Clostridia</taxon>
        <taxon>Lachnospirales</taxon>
        <taxon>Lachnospiraceae</taxon>
        <taxon>Lachnospiraceae incertae sedis</taxon>
        <taxon>Candidatus Limivivens</taxon>
    </lineage>
</organism>
<accession>A0A9D1EWP9</accession>
<dbReference type="EMBL" id="DVIQ01000118">
    <property type="protein sequence ID" value="HIS33298.1"/>
    <property type="molecule type" value="Genomic_DNA"/>
</dbReference>
<dbReference type="Proteomes" id="UP000823935">
    <property type="component" value="Unassembled WGS sequence"/>
</dbReference>
<protein>
    <submittedName>
        <fullName evidence="1">Uncharacterized protein</fullName>
    </submittedName>
</protein>
<proteinExistence type="predicted"/>
<sequence length="159" mass="18342">MEILNEAFKGKEYDSYSTNTISEKLVGCQIHGSYIGLNSVYLIELFANLSRQIDKGVQEKYLNWLYSDDVTIHYAGVKLREFSNIDINVLYRLLFHISKFECFDDIFAAGIKQLASKYCMDGLWNFGNAFSVQKLSDTWRNEKIKICDHSVLAWVAKLS</sequence>
<evidence type="ECO:0000313" key="2">
    <source>
        <dbReference type="Proteomes" id="UP000823935"/>
    </source>
</evidence>
<dbReference type="AlphaFoldDB" id="A0A9D1EWP9"/>
<gene>
    <name evidence="1" type="ORF">IAB44_17410</name>
</gene>
<reference evidence="1" key="1">
    <citation type="submission" date="2020-10" db="EMBL/GenBank/DDBJ databases">
        <authorList>
            <person name="Gilroy R."/>
        </authorList>
    </citation>
    <scope>NUCLEOTIDE SEQUENCE</scope>
    <source>
        <strain evidence="1">CHK190-19873</strain>
    </source>
</reference>
<comment type="caution">
    <text evidence="1">The sequence shown here is derived from an EMBL/GenBank/DDBJ whole genome shotgun (WGS) entry which is preliminary data.</text>
</comment>
<reference evidence="1" key="2">
    <citation type="journal article" date="2021" name="PeerJ">
        <title>Extensive microbial diversity within the chicken gut microbiome revealed by metagenomics and culture.</title>
        <authorList>
            <person name="Gilroy R."/>
            <person name="Ravi A."/>
            <person name="Getino M."/>
            <person name="Pursley I."/>
            <person name="Horton D.L."/>
            <person name="Alikhan N.F."/>
            <person name="Baker D."/>
            <person name="Gharbi K."/>
            <person name="Hall N."/>
            <person name="Watson M."/>
            <person name="Adriaenssens E.M."/>
            <person name="Foster-Nyarko E."/>
            <person name="Jarju S."/>
            <person name="Secka A."/>
            <person name="Antonio M."/>
            <person name="Oren A."/>
            <person name="Chaudhuri R.R."/>
            <person name="La Ragione R."/>
            <person name="Hildebrand F."/>
            <person name="Pallen M.J."/>
        </authorList>
    </citation>
    <scope>NUCLEOTIDE SEQUENCE</scope>
    <source>
        <strain evidence="1">CHK190-19873</strain>
    </source>
</reference>
<name>A0A9D1EWP9_9FIRM</name>